<evidence type="ECO:0000256" key="4">
    <source>
        <dbReference type="ARBA" id="ARBA00023136"/>
    </source>
</evidence>
<dbReference type="Proteomes" id="UP000635071">
    <property type="component" value="Unassembled WGS sequence"/>
</dbReference>
<dbReference type="EMBL" id="BMJM01000002">
    <property type="protein sequence ID" value="GGE04095.1"/>
    <property type="molecule type" value="Genomic_DNA"/>
</dbReference>
<evidence type="ECO:0000256" key="5">
    <source>
        <dbReference type="SAM" id="Phobius"/>
    </source>
</evidence>
<feature type="transmembrane region" description="Helical" evidence="5">
    <location>
        <begin position="12"/>
        <end position="29"/>
    </location>
</feature>
<protein>
    <submittedName>
        <fullName evidence="6">Membrane protein</fullName>
    </submittedName>
</protein>
<dbReference type="Pfam" id="PF13564">
    <property type="entry name" value="DoxX_2"/>
    <property type="match status" value="1"/>
</dbReference>
<feature type="transmembrane region" description="Helical" evidence="5">
    <location>
        <begin position="113"/>
        <end position="133"/>
    </location>
</feature>
<organism evidence="6 7">
    <name type="scientific">Sandarakinorhabdus glacialis</name>
    <dbReference type="NCBI Taxonomy" id="1614636"/>
    <lineage>
        <taxon>Bacteria</taxon>
        <taxon>Pseudomonadati</taxon>
        <taxon>Pseudomonadota</taxon>
        <taxon>Alphaproteobacteria</taxon>
        <taxon>Sphingomonadales</taxon>
        <taxon>Sphingosinicellaceae</taxon>
        <taxon>Sandarakinorhabdus</taxon>
    </lineage>
</organism>
<comment type="subcellular location">
    <subcellularLocation>
        <location evidence="1">Membrane</location>
        <topology evidence="1">Multi-pass membrane protein</topology>
    </subcellularLocation>
</comment>
<reference evidence="6" key="1">
    <citation type="journal article" date="2014" name="Int. J. Syst. Evol. Microbiol.">
        <title>Complete genome sequence of Corynebacterium casei LMG S-19264T (=DSM 44701T), isolated from a smear-ripened cheese.</title>
        <authorList>
            <consortium name="US DOE Joint Genome Institute (JGI-PGF)"/>
            <person name="Walter F."/>
            <person name="Albersmeier A."/>
            <person name="Kalinowski J."/>
            <person name="Ruckert C."/>
        </authorList>
    </citation>
    <scope>NUCLEOTIDE SEQUENCE</scope>
    <source>
        <strain evidence="6">CGMCC 1.15519</strain>
    </source>
</reference>
<reference evidence="6" key="2">
    <citation type="submission" date="2020-09" db="EMBL/GenBank/DDBJ databases">
        <authorList>
            <person name="Sun Q."/>
            <person name="Zhou Y."/>
        </authorList>
    </citation>
    <scope>NUCLEOTIDE SEQUENCE</scope>
    <source>
        <strain evidence="6">CGMCC 1.15519</strain>
    </source>
</reference>
<dbReference type="PANTHER" id="PTHR36974">
    <property type="entry name" value="MEMBRANE PROTEIN-RELATED"/>
    <property type="match status" value="1"/>
</dbReference>
<comment type="caution">
    <text evidence="6">The sequence shown here is derived from an EMBL/GenBank/DDBJ whole genome shotgun (WGS) entry which is preliminary data.</text>
</comment>
<accession>A0A916ZMW4</accession>
<proteinExistence type="predicted"/>
<gene>
    <name evidence="6" type="ORF">GCM10011529_08110</name>
</gene>
<sequence length="138" mass="15248">MTLRRRELVRAGLRWVLAVLYFTVGVIHLRSPDSFLAIMPGWVPSPRNVVLFTGVCEIMGAVGLMVPKLRWFAGAALAAYAVGVFPANIKHAMNSVAIGGEVLGWGYHAPRLLFQPVFVWWALFAGGVVDWPFGRVRD</sequence>
<dbReference type="GO" id="GO:0016020">
    <property type="term" value="C:membrane"/>
    <property type="evidence" value="ECO:0007669"/>
    <property type="project" value="UniProtKB-SubCell"/>
</dbReference>
<keyword evidence="2 5" id="KW-0812">Transmembrane</keyword>
<dbReference type="RefSeq" id="WP_371870741.1">
    <property type="nucleotide sequence ID" value="NZ_BMJM01000002.1"/>
</dbReference>
<name>A0A916ZMW4_9SPHN</name>
<dbReference type="AlphaFoldDB" id="A0A916ZMW4"/>
<feature type="transmembrane region" description="Helical" evidence="5">
    <location>
        <begin position="49"/>
        <end position="66"/>
    </location>
</feature>
<dbReference type="InterPro" id="IPR032808">
    <property type="entry name" value="DoxX"/>
</dbReference>
<evidence type="ECO:0000256" key="1">
    <source>
        <dbReference type="ARBA" id="ARBA00004141"/>
    </source>
</evidence>
<keyword evidence="4 5" id="KW-0472">Membrane</keyword>
<keyword evidence="3 5" id="KW-1133">Transmembrane helix</keyword>
<evidence type="ECO:0000313" key="6">
    <source>
        <dbReference type="EMBL" id="GGE04095.1"/>
    </source>
</evidence>
<evidence type="ECO:0000256" key="2">
    <source>
        <dbReference type="ARBA" id="ARBA00022692"/>
    </source>
</evidence>
<keyword evidence="7" id="KW-1185">Reference proteome</keyword>
<dbReference type="PANTHER" id="PTHR36974:SF1">
    <property type="entry name" value="DOXX FAMILY MEMBRANE PROTEIN"/>
    <property type="match status" value="1"/>
</dbReference>
<evidence type="ECO:0000313" key="7">
    <source>
        <dbReference type="Proteomes" id="UP000635071"/>
    </source>
</evidence>
<evidence type="ECO:0000256" key="3">
    <source>
        <dbReference type="ARBA" id="ARBA00022989"/>
    </source>
</evidence>
<feature type="transmembrane region" description="Helical" evidence="5">
    <location>
        <begin position="71"/>
        <end position="93"/>
    </location>
</feature>